<dbReference type="OrthoDB" id="270763at2759"/>
<dbReference type="PANTHER" id="PTHR21183">
    <property type="entry name" value="RIBOSOMAL PROTEIN L47, MITOCHONDRIAL-RELATED"/>
    <property type="match status" value="1"/>
</dbReference>
<gene>
    <name evidence="9" type="ORF">SPI_08683</name>
</gene>
<accession>A0A167MVR7</accession>
<dbReference type="PANTHER" id="PTHR21183:SF18">
    <property type="entry name" value="LARGE RIBOSOMAL SUBUNIT PROTEIN UL29M"/>
    <property type="match status" value="1"/>
</dbReference>
<dbReference type="Gene3D" id="6.10.330.20">
    <property type="match status" value="1"/>
</dbReference>
<dbReference type="GO" id="GO:0003735">
    <property type="term" value="F:structural constituent of ribosome"/>
    <property type="evidence" value="ECO:0007669"/>
    <property type="project" value="InterPro"/>
</dbReference>
<evidence type="ECO:0000256" key="5">
    <source>
        <dbReference type="ARBA" id="ARBA00023274"/>
    </source>
</evidence>
<evidence type="ECO:0000256" key="8">
    <source>
        <dbReference type="SAM" id="MobiDB-lite"/>
    </source>
</evidence>
<evidence type="ECO:0000256" key="6">
    <source>
        <dbReference type="ARBA" id="ARBA00035289"/>
    </source>
</evidence>
<dbReference type="Pfam" id="PF06984">
    <property type="entry name" value="MRP-L47"/>
    <property type="match status" value="1"/>
</dbReference>
<evidence type="ECO:0000256" key="7">
    <source>
        <dbReference type="ARBA" id="ARBA00035399"/>
    </source>
</evidence>
<keyword evidence="3 9" id="KW-0689">Ribosomal protein</keyword>
<evidence type="ECO:0000313" key="10">
    <source>
        <dbReference type="Proteomes" id="UP000076874"/>
    </source>
</evidence>
<feature type="compositionally biased region" description="Polar residues" evidence="8">
    <location>
        <begin position="238"/>
        <end position="248"/>
    </location>
</feature>
<protein>
    <recommendedName>
        <fullName evidence="6">Large ribosomal subunit protein uL29m</fullName>
    </recommendedName>
    <alternativeName>
        <fullName evidence="7">54S ribosomal protein L4, mitochondrial</fullName>
    </alternativeName>
</protein>
<dbReference type="Proteomes" id="UP000076874">
    <property type="component" value="Unassembled WGS sequence"/>
</dbReference>
<feature type="region of interest" description="Disordered" evidence="8">
    <location>
        <begin position="25"/>
        <end position="65"/>
    </location>
</feature>
<name>A0A167MVR7_9HYPO</name>
<evidence type="ECO:0000256" key="4">
    <source>
        <dbReference type="ARBA" id="ARBA00023128"/>
    </source>
</evidence>
<evidence type="ECO:0000256" key="2">
    <source>
        <dbReference type="ARBA" id="ARBA00009254"/>
    </source>
</evidence>
<evidence type="ECO:0000313" key="9">
    <source>
        <dbReference type="EMBL" id="OAA54812.1"/>
    </source>
</evidence>
<keyword evidence="5" id="KW-0687">Ribonucleoprotein</keyword>
<evidence type="ECO:0000256" key="3">
    <source>
        <dbReference type="ARBA" id="ARBA00022980"/>
    </source>
</evidence>
<dbReference type="GO" id="GO:0032543">
    <property type="term" value="P:mitochondrial translation"/>
    <property type="evidence" value="ECO:0007669"/>
    <property type="project" value="TreeGrafter"/>
</dbReference>
<evidence type="ECO:0000256" key="1">
    <source>
        <dbReference type="ARBA" id="ARBA00004173"/>
    </source>
</evidence>
<feature type="compositionally biased region" description="Low complexity" evidence="8">
    <location>
        <begin position="25"/>
        <end position="35"/>
    </location>
</feature>
<comment type="subcellular location">
    <subcellularLocation>
        <location evidence="1">Mitochondrion</location>
    </subcellularLocation>
</comment>
<sequence>MAALAPSHFGHTDGPLYGLLSLSLSQHRQQQHSAPRSPPPRSSPSAAATSPATTTPCAASPASAAPGPVNFSPCLTRPCRAARPDVNPDHGLWQFFYDGQVAQVPTKDAAFGRAWTVEELRRKSWDDLHRLWWVCVKERNRIATASLARKIYRLGFGDFEADERDTAVRKTMRGIKHVLTERFYTWEDAMDLAQTDPEIDTSGQGPAFQPLAYLEDAEGAEKDGSAVQASHDPAADVPSSSEQRVPLK</sequence>
<reference evidence="9 10" key="1">
    <citation type="journal article" date="2016" name="Genome Biol. Evol.">
        <title>Divergent and convergent evolution of fungal pathogenicity.</title>
        <authorList>
            <person name="Shang Y."/>
            <person name="Xiao G."/>
            <person name="Zheng P."/>
            <person name="Cen K."/>
            <person name="Zhan S."/>
            <person name="Wang C."/>
        </authorList>
    </citation>
    <scope>NUCLEOTIDE SEQUENCE [LARGE SCALE GENOMIC DNA]</scope>
    <source>
        <strain evidence="9 10">RCEF 264</strain>
    </source>
</reference>
<keyword evidence="4" id="KW-0496">Mitochondrion</keyword>
<comment type="similarity">
    <text evidence="2">Belongs to the universal ribosomal protein uL29 family.</text>
</comment>
<dbReference type="EMBL" id="AZHD01000022">
    <property type="protein sequence ID" value="OAA54812.1"/>
    <property type="molecule type" value="Genomic_DNA"/>
</dbReference>
<dbReference type="STRING" id="1081102.A0A167MVR7"/>
<comment type="caution">
    <text evidence="9">The sequence shown here is derived from an EMBL/GenBank/DDBJ whole genome shotgun (WGS) entry which is preliminary data.</text>
</comment>
<feature type="compositionally biased region" description="Low complexity" evidence="8">
    <location>
        <begin position="43"/>
        <end position="65"/>
    </location>
</feature>
<dbReference type="AlphaFoldDB" id="A0A167MVR7"/>
<dbReference type="InterPro" id="IPR010729">
    <property type="entry name" value="Ribosomal_uL29_mit"/>
</dbReference>
<dbReference type="InterPro" id="IPR038340">
    <property type="entry name" value="MRP-L47_sf"/>
</dbReference>
<proteinExistence type="inferred from homology"/>
<organism evidence="9 10">
    <name type="scientific">Niveomyces insectorum RCEF 264</name>
    <dbReference type="NCBI Taxonomy" id="1081102"/>
    <lineage>
        <taxon>Eukaryota</taxon>
        <taxon>Fungi</taxon>
        <taxon>Dikarya</taxon>
        <taxon>Ascomycota</taxon>
        <taxon>Pezizomycotina</taxon>
        <taxon>Sordariomycetes</taxon>
        <taxon>Hypocreomycetidae</taxon>
        <taxon>Hypocreales</taxon>
        <taxon>Cordycipitaceae</taxon>
        <taxon>Niveomyces</taxon>
    </lineage>
</organism>
<dbReference type="GO" id="GO:0005762">
    <property type="term" value="C:mitochondrial large ribosomal subunit"/>
    <property type="evidence" value="ECO:0007669"/>
    <property type="project" value="TreeGrafter"/>
</dbReference>
<feature type="region of interest" description="Disordered" evidence="8">
    <location>
        <begin position="196"/>
        <end position="248"/>
    </location>
</feature>
<keyword evidence="10" id="KW-1185">Reference proteome</keyword>